<keyword evidence="1" id="KW-0813">Transport</keyword>
<organism evidence="9 10">
    <name type="scientific">Rhizobium meliloti</name>
    <name type="common">Ensifer meliloti</name>
    <name type="synonym">Sinorhizobium meliloti</name>
    <dbReference type="NCBI Taxonomy" id="382"/>
    <lineage>
        <taxon>Bacteria</taxon>
        <taxon>Pseudomonadati</taxon>
        <taxon>Pseudomonadota</taxon>
        <taxon>Alphaproteobacteria</taxon>
        <taxon>Hyphomicrobiales</taxon>
        <taxon>Rhizobiaceae</taxon>
        <taxon>Sinorhizobium/Ensifer group</taxon>
        <taxon>Sinorhizobium</taxon>
    </lineage>
</organism>
<evidence type="ECO:0000256" key="6">
    <source>
        <dbReference type="ARBA" id="ARBA00023136"/>
    </source>
</evidence>
<evidence type="ECO:0000313" key="10">
    <source>
        <dbReference type="Proteomes" id="UP000231987"/>
    </source>
</evidence>
<dbReference type="Gene3D" id="3.40.50.300">
    <property type="entry name" value="P-loop containing nucleotide triphosphate hydrolases"/>
    <property type="match status" value="1"/>
</dbReference>
<feature type="domain" description="ABC transporter" evidence="8">
    <location>
        <begin position="35"/>
        <end position="87"/>
    </location>
</feature>
<evidence type="ECO:0000256" key="3">
    <source>
        <dbReference type="ARBA" id="ARBA00022741"/>
    </source>
</evidence>
<dbReference type="Proteomes" id="UP000231987">
    <property type="component" value="Unassembled WGS sequence"/>
</dbReference>
<dbReference type="InterPro" id="IPR003439">
    <property type="entry name" value="ABC_transporter-like_ATP-bd"/>
</dbReference>
<evidence type="ECO:0000256" key="7">
    <source>
        <dbReference type="SAM" id="MobiDB-lite"/>
    </source>
</evidence>
<dbReference type="PANTHER" id="PTHR43790:SF3">
    <property type="entry name" value="D-ALLOSE IMPORT ATP-BINDING PROTEIN ALSA-RELATED"/>
    <property type="match status" value="1"/>
</dbReference>
<protein>
    <recommendedName>
        <fullName evidence="8">ABC transporter domain-containing protein</fullName>
    </recommendedName>
</protein>
<evidence type="ECO:0000259" key="8">
    <source>
        <dbReference type="Pfam" id="PF00005"/>
    </source>
</evidence>
<evidence type="ECO:0000256" key="1">
    <source>
        <dbReference type="ARBA" id="ARBA00022448"/>
    </source>
</evidence>
<dbReference type="SUPFAM" id="SSF52540">
    <property type="entry name" value="P-loop containing nucleoside triphosphate hydrolases"/>
    <property type="match status" value="1"/>
</dbReference>
<keyword evidence="3" id="KW-0547">Nucleotide-binding</keyword>
<dbReference type="GO" id="GO:0005524">
    <property type="term" value="F:ATP binding"/>
    <property type="evidence" value="ECO:0007669"/>
    <property type="project" value="UniProtKB-KW"/>
</dbReference>
<accession>A0A2J0Z5F7</accession>
<evidence type="ECO:0000256" key="2">
    <source>
        <dbReference type="ARBA" id="ARBA00022475"/>
    </source>
</evidence>
<dbReference type="EMBL" id="NJGD01000003">
    <property type="protein sequence ID" value="PJR15757.1"/>
    <property type="molecule type" value="Genomic_DNA"/>
</dbReference>
<dbReference type="Pfam" id="PF00005">
    <property type="entry name" value="ABC_tran"/>
    <property type="match status" value="1"/>
</dbReference>
<dbReference type="InterPro" id="IPR027417">
    <property type="entry name" value="P-loop_NTPase"/>
</dbReference>
<dbReference type="GO" id="GO:0016887">
    <property type="term" value="F:ATP hydrolysis activity"/>
    <property type="evidence" value="ECO:0007669"/>
    <property type="project" value="InterPro"/>
</dbReference>
<reference evidence="9 10" key="1">
    <citation type="submission" date="2017-06" db="EMBL/GenBank/DDBJ databases">
        <title>Ensifer strains isolated from leguminous trees and herbs display diverse denitrification phenotypes with some acting as strong N2O sinks.</title>
        <authorList>
            <person name="Woliy K."/>
            <person name="Mania D."/>
            <person name="Bakken L.R."/>
            <person name="Frostegard A."/>
        </authorList>
    </citation>
    <scope>NUCLEOTIDE SEQUENCE [LARGE SCALE GENOMIC DNA]</scope>
    <source>
        <strain evidence="9 10">AC50a</strain>
    </source>
</reference>
<proteinExistence type="predicted"/>
<dbReference type="PANTHER" id="PTHR43790">
    <property type="entry name" value="CARBOHYDRATE TRANSPORT ATP-BINDING PROTEIN MG119-RELATED"/>
    <property type="match status" value="1"/>
</dbReference>
<sequence length="116" mass="11957">MNGYPNVQRREETMSGQAVFRIEGVRKSFGPVQVLQGVDLDLKAGAVTILMGANGAGKSTLVRILSGVYARDAGAITLADAAFEPVTPAEAIRAGSSPCTKTSTTGSSPTSMSQPI</sequence>
<dbReference type="AlphaFoldDB" id="A0A2J0Z5F7"/>
<keyword evidence="2" id="KW-1003">Cell membrane</keyword>
<evidence type="ECO:0000256" key="5">
    <source>
        <dbReference type="ARBA" id="ARBA00022967"/>
    </source>
</evidence>
<dbReference type="InterPro" id="IPR050107">
    <property type="entry name" value="ABC_carbohydrate_import_ATPase"/>
</dbReference>
<evidence type="ECO:0000313" key="9">
    <source>
        <dbReference type="EMBL" id="PJR15757.1"/>
    </source>
</evidence>
<gene>
    <name evidence="9" type="ORF">CEJ86_08610</name>
</gene>
<keyword evidence="4" id="KW-0067">ATP-binding</keyword>
<feature type="region of interest" description="Disordered" evidence="7">
    <location>
        <begin position="90"/>
        <end position="116"/>
    </location>
</feature>
<name>A0A2J0Z5F7_RHIML</name>
<keyword evidence="5" id="KW-1278">Translocase</keyword>
<keyword evidence="6" id="KW-0472">Membrane</keyword>
<feature type="compositionally biased region" description="Low complexity" evidence="7">
    <location>
        <begin position="96"/>
        <end position="116"/>
    </location>
</feature>
<evidence type="ECO:0000256" key="4">
    <source>
        <dbReference type="ARBA" id="ARBA00022840"/>
    </source>
</evidence>
<comment type="caution">
    <text evidence="9">The sequence shown here is derived from an EMBL/GenBank/DDBJ whole genome shotgun (WGS) entry which is preliminary data.</text>
</comment>